<dbReference type="GeneID" id="67014380"/>
<dbReference type="AlphaFoldDB" id="A0A8J2I432"/>
<keyword evidence="3" id="KW-1185">Reference proteome</keyword>
<protein>
    <recommendedName>
        <fullName evidence="4">Secreted protein</fullName>
    </recommendedName>
</protein>
<organism evidence="2 3">
    <name type="scientific">Alternaria atra</name>
    <dbReference type="NCBI Taxonomy" id="119953"/>
    <lineage>
        <taxon>Eukaryota</taxon>
        <taxon>Fungi</taxon>
        <taxon>Dikarya</taxon>
        <taxon>Ascomycota</taxon>
        <taxon>Pezizomycotina</taxon>
        <taxon>Dothideomycetes</taxon>
        <taxon>Pleosporomycetidae</taxon>
        <taxon>Pleosporales</taxon>
        <taxon>Pleosporineae</taxon>
        <taxon>Pleosporaceae</taxon>
        <taxon>Alternaria</taxon>
        <taxon>Alternaria sect. Ulocladioides</taxon>
    </lineage>
</organism>
<dbReference type="EMBL" id="CAJRGZ010000016">
    <property type="protein sequence ID" value="CAG5152721.1"/>
    <property type="molecule type" value="Genomic_DNA"/>
</dbReference>
<proteinExistence type="predicted"/>
<sequence length="262" mass="28780">MKLTLVTLTTLLATTTTASPLGLEPRQQCSTAWRYPYTGRAPPGNYKAFNLASCTAQLSFNKDQYVGVQWAFEATYADGSRAELKPFRDFNSFGVSDTFYPYLGNNFLTRYPGNSAFTAVHEFSSVCKNGQAPVSWRFYTTSGTANGCYTTEQIRAVEDVSRPAKVTDVSLRRSNDAGDFQVSWSPVSRAVAYSVIVQYPTGTDEVGNPYTNVRGARVQGTSTSVATTTRRQDVQRKAIVHAVDSQGVWSFTSDIQAVVASW</sequence>
<dbReference type="Proteomes" id="UP000676310">
    <property type="component" value="Unassembled WGS sequence"/>
</dbReference>
<evidence type="ECO:0008006" key="4">
    <source>
        <dbReference type="Google" id="ProtNLM"/>
    </source>
</evidence>
<keyword evidence="1" id="KW-0732">Signal</keyword>
<evidence type="ECO:0000256" key="1">
    <source>
        <dbReference type="SAM" id="SignalP"/>
    </source>
</evidence>
<reference evidence="2" key="1">
    <citation type="submission" date="2021-05" db="EMBL/GenBank/DDBJ databases">
        <authorList>
            <person name="Stam R."/>
        </authorList>
    </citation>
    <scope>NUCLEOTIDE SEQUENCE</scope>
    <source>
        <strain evidence="2">CS162</strain>
    </source>
</reference>
<evidence type="ECO:0000313" key="2">
    <source>
        <dbReference type="EMBL" id="CAG5152721.1"/>
    </source>
</evidence>
<feature type="signal peptide" evidence="1">
    <location>
        <begin position="1"/>
        <end position="18"/>
    </location>
</feature>
<feature type="chain" id="PRO_5035324337" description="Secreted protein" evidence="1">
    <location>
        <begin position="19"/>
        <end position="262"/>
    </location>
</feature>
<dbReference type="RefSeq" id="XP_043166427.1">
    <property type="nucleotide sequence ID" value="XM_043310492.1"/>
</dbReference>
<evidence type="ECO:0000313" key="3">
    <source>
        <dbReference type="Proteomes" id="UP000676310"/>
    </source>
</evidence>
<accession>A0A8J2I432</accession>
<comment type="caution">
    <text evidence="2">The sequence shown here is derived from an EMBL/GenBank/DDBJ whole genome shotgun (WGS) entry which is preliminary data.</text>
</comment>
<gene>
    <name evidence="2" type="ORF">ALTATR162_LOCUS2886</name>
</gene>
<dbReference type="OrthoDB" id="3523203at2759"/>
<name>A0A8J2I432_9PLEO</name>